<dbReference type="PANTHER" id="PTHR12801:SF115">
    <property type="entry name" value="FI18136P1-RELATED"/>
    <property type="match status" value="1"/>
</dbReference>
<evidence type="ECO:0000256" key="3">
    <source>
        <dbReference type="ARBA" id="ARBA00022722"/>
    </source>
</evidence>
<keyword evidence="4" id="KW-0378">Hydrolase</keyword>
<protein>
    <recommendedName>
        <fullName evidence="7">Exonuclease domain-containing protein</fullName>
    </recommendedName>
</protein>
<dbReference type="EMBL" id="CM010716">
    <property type="protein sequence ID" value="RZC52766.1"/>
    <property type="molecule type" value="Genomic_DNA"/>
</dbReference>
<dbReference type="Proteomes" id="UP000316621">
    <property type="component" value="Chromosome 2"/>
</dbReference>
<keyword evidence="6" id="KW-0539">Nucleus</keyword>
<dbReference type="InterPro" id="IPR012337">
    <property type="entry name" value="RNaseH-like_sf"/>
</dbReference>
<evidence type="ECO:0000313" key="9">
    <source>
        <dbReference type="Proteomes" id="UP000316621"/>
    </source>
</evidence>
<dbReference type="InterPro" id="IPR047021">
    <property type="entry name" value="REXO1/3/4-like"/>
</dbReference>
<evidence type="ECO:0000259" key="7">
    <source>
        <dbReference type="SMART" id="SM00479"/>
    </source>
</evidence>
<comment type="similarity">
    <text evidence="2">Belongs to the REXO1/REXO3 family.</text>
</comment>
<keyword evidence="5" id="KW-0269">Exonuclease</keyword>
<dbReference type="Gene3D" id="3.30.420.10">
    <property type="entry name" value="Ribonuclease H-like superfamily/Ribonuclease H"/>
    <property type="match status" value="1"/>
</dbReference>
<evidence type="ECO:0000256" key="5">
    <source>
        <dbReference type="ARBA" id="ARBA00022839"/>
    </source>
</evidence>
<dbReference type="SUPFAM" id="SSF53098">
    <property type="entry name" value="Ribonuclease H-like"/>
    <property type="match status" value="1"/>
</dbReference>
<accession>A0A4Y7IX87</accession>
<dbReference type="PANTHER" id="PTHR12801">
    <property type="entry name" value="RNA EXONUCLEASE REXO1 / RECO3 FAMILY MEMBER-RELATED"/>
    <property type="match status" value="1"/>
</dbReference>
<dbReference type="GO" id="GO:0005634">
    <property type="term" value="C:nucleus"/>
    <property type="evidence" value="ECO:0007669"/>
    <property type="project" value="UniProtKB-SubCell"/>
</dbReference>
<organism evidence="8 9">
    <name type="scientific">Papaver somniferum</name>
    <name type="common">Opium poppy</name>
    <dbReference type="NCBI Taxonomy" id="3469"/>
    <lineage>
        <taxon>Eukaryota</taxon>
        <taxon>Viridiplantae</taxon>
        <taxon>Streptophyta</taxon>
        <taxon>Embryophyta</taxon>
        <taxon>Tracheophyta</taxon>
        <taxon>Spermatophyta</taxon>
        <taxon>Magnoliopsida</taxon>
        <taxon>Ranunculales</taxon>
        <taxon>Papaveraceae</taxon>
        <taxon>Papaveroideae</taxon>
        <taxon>Papaver</taxon>
    </lineage>
</organism>
<dbReference type="Pfam" id="PF00929">
    <property type="entry name" value="RNase_T"/>
    <property type="match status" value="1"/>
</dbReference>
<dbReference type="CDD" id="cd06145">
    <property type="entry name" value="REX1_like"/>
    <property type="match status" value="1"/>
</dbReference>
<dbReference type="InterPro" id="IPR013520">
    <property type="entry name" value="Ribonucl_H"/>
</dbReference>
<keyword evidence="9" id="KW-1185">Reference proteome</keyword>
<dbReference type="OMA" id="CHANHLL"/>
<comment type="subcellular location">
    <subcellularLocation>
        <location evidence="1">Nucleus</location>
    </subcellularLocation>
</comment>
<dbReference type="GO" id="GO:0004527">
    <property type="term" value="F:exonuclease activity"/>
    <property type="evidence" value="ECO:0007669"/>
    <property type="project" value="UniProtKB-KW"/>
</dbReference>
<dbReference type="InterPro" id="IPR036397">
    <property type="entry name" value="RNaseH_sf"/>
</dbReference>
<sequence length="460" mass="52313">MLKERLAAAEKDVLVSMVKIAQQRRMEGSKGVWQVFLNEHDRKIGAGISDPSKRSVDVLVSFLETFPDKEAEAKFLEKVLDWHSNREAVFELIKNSATDREKLVRLTYEHPDYSSSYSFKSYDEDWVVTSMGDMSKSNAILAVDCEMVECEDGTEPVVKVCVVDENLKVKLNKLVNPNKPVKDYRTEITGITAQDLEGVTCSIMDVQKSLENLLCNGTILIGHSLDCDLKALKLDHGRVIDTSLVFRRADGKRNSLSDLCKVVLKRDVREEGAQHNCLDDAGAAMKLVKNVLEKGYDEAMKVFSDYLSKQLFLYRIPVYLSEEELRVIVPMDSAVVLKLRYQQRAKSYSATALFKDQDEANYTFRSIKSEEVKDTNGLQQKVIPVQPKDKKCASGCIHVRKMVRDDESLVPDYSLRKRQIKEAVAPSNEELQKNSDCLKRGKIIQLLQEQLQYCKNNSKY</sequence>
<dbReference type="OrthoDB" id="16516at2759"/>
<evidence type="ECO:0000313" key="8">
    <source>
        <dbReference type="EMBL" id="RZC52766.1"/>
    </source>
</evidence>
<dbReference type="GO" id="GO:0003676">
    <property type="term" value="F:nucleic acid binding"/>
    <property type="evidence" value="ECO:0007669"/>
    <property type="project" value="InterPro"/>
</dbReference>
<dbReference type="STRING" id="3469.A0A4Y7IX87"/>
<dbReference type="AlphaFoldDB" id="A0A4Y7IX87"/>
<evidence type="ECO:0000256" key="2">
    <source>
        <dbReference type="ARBA" id="ARBA00006357"/>
    </source>
</evidence>
<evidence type="ECO:0000256" key="4">
    <source>
        <dbReference type="ARBA" id="ARBA00022801"/>
    </source>
</evidence>
<dbReference type="Gramene" id="RZC52766">
    <property type="protein sequence ID" value="RZC52766"/>
    <property type="gene ID" value="C5167_021189"/>
</dbReference>
<evidence type="ECO:0000256" key="6">
    <source>
        <dbReference type="ARBA" id="ARBA00023242"/>
    </source>
</evidence>
<reference evidence="8 9" key="1">
    <citation type="journal article" date="2018" name="Science">
        <title>The opium poppy genome and morphinan production.</title>
        <authorList>
            <person name="Guo L."/>
            <person name="Winzer T."/>
            <person name="Yang X."/>
            <person name="Li Y."/>
            <person name="Ning Z."/>
            <person name="He Z."/>
            <person name="Teodor R."/>
            <person name="Lu Y."/>
            <person name="Bowser T.A."/>
            <person name="Graham I.A."/>
            <person name="Ye K."/>
        </authorList>
    </citation>
    <scope>NUCLEOTIDE SEQUENCE [LARGE SCALE GENOMIC DNA]</scope>
    <source>
        <strain evidence="9">cv. HN1</strain>
        <tissue evidence="8">Leaves</tissue>
    </source>
</reference>
<name>A0A4Y7IX87_PAPSO</name>
<dbReference type="InterPro" id="IPR034922">
    <property type="entry name" value="REX1-like_exo"/>
</dbReference>
<feature type="domain" description="Exonuclease" evidence="7">
    <location>
        <begin position="139"/>
        <end position="297"/>
    </location>
</feature>
<proteinExistence type="inferred from homology"/>
<dbReference type="SMART" id="SM00479">
    <property type="entry name" value="EXOIII"/>
    <property type="match status" value="1"/>
</dbReference>
<gene>
    <name evidence="8" type="ORF">C5167_021189</name>
</gene>
<keyword evidence="3" id="KW-0540">Nuclease</keyword>
<evidence type="ECO:0000256" key="1">
    <source>
        <dbReference type="ARBA" id="ARBA00004123"/>
    </source>
</evidence>